<comment type="catalytic activity">
    <reaction evidence="1">
        <text>ATP + H2O = ADP + phosphate + H(+)</text>
        <dbReference type="Rhea" id="RHEA:13065"/>
        <dbReference type="ChEBI" id="CHEBI:15377"/>
        <dbReference type="ChEBI" id="CHEBI:15378"/>
        <dbReference type="ChEBI" id="CHEBI:30616"/>
        <dbReference type="ChEBI" id="CHEBI:43474"/>
        <dbReference type="ChEBI" id="CHEBI:456216"/>
        <dbReference type="EC" id="5.6.2.3"/>
    </reaction>
</comment>
<dbReference type="GO" id="GO:0043139">
    <property type="term" value="F:5'-3' DNA helicase activity"/>
    <property type="evidence" value="ECO:0007669"/>
    <property type="project" value="UniProtKB-EC"/>
</dbReference>
<dbReference type="Pfam" id="PF21530">
    <property type="entry name" value="Pif1_2B_dom"/>
    <property type="match status" value="1"/>
</dbReference>
<feature type="domain" description="DNA helicase Pif1-like 2B" evidence="4">
    <location>
        <begin position="967"/>
        <end position="1011"/>
    </location>
</feature>
<keyword evidence="1" id="KW-0234">DNA repair</keyword>
<dbReference type="GO" id="GO:0000723">
    <property type="term" value="P:telomere maintenance"/>
    <property type="evidence" value="ECO:0007669"/>
    <property type="project" value="InterPro"/>
</dbReference>
<dbReference type="InterPro" id="IPR049163">
    <property type="entry name" value="Pif1-like_2B_dom"/>
</dbReference>
<sequence>MKEYEIKLEQIYSCTQDNGKNLILAAKLMQFNGYDDDEDDENKYDENFDESDQSDSNSDDEQEFDEQLLNPFELLDLLGVEVIRCAAHVLALIVDDTLEKLNIKTKMAWIRKLDYCDKYVPAKEKISEAEWEFCRTFLELFKPVKIATKKLQSEQLTLGDFFKVWLKPTLDLKQQAATNQFNVRQAQEHLLSLYKQIKKIEHKSQPAETVVTENNESRESDTLQITDQTLPTPGTGNEDAPMRLRVRSNSKFVESPVPSMSKAVSTESNSIQASSASLPEPSANLDEFINGLYEEDSEQQLGDDDIVAAFGIICKQKVAKVVENVLTATSTHNVNLNIRSDKHDGSDNASIDSNDLSGFISITGNKKLFGAALAKSKRLARIASVFGKKNVTPTTLSELSATTSTAFDFNVESRDACAVSVPQNKAFNSNANPISLSELSASVSVPQNQGFHSNANLNTLSELTAATSTAFDFNVYDEYQHYVDCCHLTATEAYWRMASFPVHYNDHVVYRLPVHLPHYQRVIIDMTDVEQSLARSGSELLAYFKLNQVDEQAREMLYADIPYKYVYDRETKTWRPRQRTPKELVTRLYGVNYNQIELYSLRLLLLTVKGARSYEELRNVNGIQYDTFHAASLALGLLTDDGLQLRTFSEICHVEMPYRIRCLFANLLIFITPHDPLAFWESFKTHMIADYMSENLALRHISNMLTIHGSSNTAMKLPEPVFHNTAQQDQANEIASEYLHNKYDPVEEASIAQRMVPLFNNTGAELRQTDVLLIDEVSLVNKHAFNAVDALYRDLKQKRDEPFGGMVVIAADVTHLTRASRSEIVNNLVKRSNTWPLFEKHALSTNMRLADPNDEALAKWLIDIGDGKIKDCPANQYYDSYVKLPTECVSPASLVDCIYGETFRSSDISNYCQYAILSTHHDDVDMLNRLIYNRMTEEVSTERKYYSTNSMVNEDRSTDRMYEITVLNKLNPKGTAPHELILKENCIIMLLRNLNPFDGFCNGTSLLVKKLYDNCIVAEIISGDNAGKVILIPRIRMTARVESLSDELLRIQFPVKSCFAMTIDKSQSQSFDSVGLFLRKPPFSHGQLYVALSRTRHKANLKIQVYSDALMGKMDRDKDDVYVPNIVYREAL</sequence>
<keyword evidence="1" id="KW-0378">Hydrolase</keyword>
<keyword evidence="1" id="KW-0227">DNA damage</keyword>
<feature type="compositionally biased region" description="Polar residues" evidence="2">
    <location>
        <begin position="222"/>
        <end position="235"/>
    </location>
</feature>
<feature type="region of interest" description="Disordered" evidence="2">
    <location>
        <begin position="204"/>
        <end position="279"/>
    </location>
</feature>
<protein>
    <recommendedName>
        <fullName evidence="1">ATP-dependent DNA helicase</fullName>
        <ecNumber evidence="1">5.6.2.3</ecNumber>
    </recommendedName>
</protein>
<accession>A0A9Q0N3Y4</accession>
<dbReference type="EC" id="5.6.2.3" evidence="1"/>
<dbReference type="GO" id="GO:0006281">
    <property type="term" value="P:DNA repair"/>
    <property type="evidence" value="ECO:0007669"/>
    <property type="project" value="UniProtKB-KW"/>
</dbReference>
<evidence type="ECO:0000259" key="4">
    <source>
        <dbReference type="Pfam" id="PF21530"/>
    </source>
</evidence>
<keyword evidence="1 5" id="KW-0347">Helicase</keyword>
<keyword evidence="1" id="KW-0233">DNA recombination</keyword>
<evidence type="ECO:0000313" key="6">
    <source>
        <dbReference type="Proteomes" id="UP001151699"/>
    </source>
</evidence>
<keyword evidence="1" id="KW-0547">Nucleotide-binding</keyword>
<feature type="region of interest" description="Disordered" evidence="2">
    <location>
        <begin position="39"/>
        <end position="62"/>
    </location>
</feature>
<evidence type="ECO:0000313" key="5">
    <source>
        <dbReference type="EMBL" id="KAJ6642641.1"/>
    </source>
</evidence>
<dbReference type="Pfam" id="PF05970">
    <property type="entry name" value="PIF1"/>
    <property type="match status" value="1"/>
</dbReference>
<comment type="similarity">
    <text evidence="1">Belongs to the helicase family.</text>
</comment>
<dbReference type="CDD" id="cd18809">
    <property type="entry name" value="SF1_C_RecD"/>
    <property type="match status" value="1"/>
</dbReference>
<dbReference type="PANTHER" id="PTHR10492">
    <property type="match status" value="1"/>
</dbReference>
<reference evidence="5" key="1">
    <citation type="submission" date="2022-07" db="EMBL/GenBank/DDBJ databases">
        <authorList>
            <person name="Trinca V."/>
            <person name="Uliana J.V.C."/>
            <person name="Torres T.T."/>
            <person name="Ward R.J."/>
            <person name="Monesi N."/>
        </authorList>
    </citation>
    <scope>NUCLEOTIDE SEQUENCE</scope>
    <source>
        <strain evidence="5">HSMRA1968</strain>
        <tissue evidence="5">Whole embryos</tissue>
    </source>
</reference>
<evidence type="ECO:0000256" key="2">
    <source>
        <dbReference type="SAM" id="MobiDB-lite"/>
    </source>
</evidence>
<dbReference type="GO" id="GO:0016787">
    <property type="term" value="F:hydrolase activity"/>
    <property type="evidence" value="ECO:0007669"/>
    <property type="project" value="UniProtKB-KW"/>
</dbReference>
<name>A0A9Q0N3Y4_9DIPT</name>
<feature type="compositionally biased region" description="Polar residues" evidence="2">
    <location>
        <begin position="262"/>
        <end position="277"/>
    </location>
</feature>
<dbReference type="InterPro" id="IPR027417">
    <property type="entry name" value="P-loop_NTPase"/>
</dbReference>
<comment type="cofactor">
    <cofactor evidence="1">
        <name>Mg(2+)</name>
        <dbReference type="ChEBI" id="CHEBI:18420"/>
    </cofactor>
</comment>
<dbReference type="AlphaFoldDB" id="A0A9Q0N3Y4"/>
<gene>
    <name evidence="5" type="primary">pif1_0</name>
    <name evidence="5" type="ORF">Bhyg_07594</name>
</gene>
<dbReference type="InterPro" id="IPR012337">
    <property type="entry name" value="RNaseH-like_sf"/>
</dbReference>
<dbReference type="OrthoDB" id="7790340at2759"/>
<dbReference type="InterPro" id="IPR010285">
    <property type="entry name" value="DNA_helicase_pif1-like_DEAD"/>
</dbReference>
<comment type="caution">
    <text evidence="5">The sequence shown here is derived from an EMBL/GenBank/DDBJ whole genome shotgun (WGS) entry which is preliminary data.</text>
</comment>
<evidence type="ECO:0000256" key="1">
    <source>
        <dbReference type="RuleBase" id="RU363044"/>
    </source>
</evidence>
<evidence type="ECO:0000259" key="3">
    <source>
        <dbReference type="Pfam" id="PF05970"/>
    </source>
</evidence>
<dbReference type="GO" id="GO:0005524">
    <property type="term" value="F:ATP binding"/>
    <property type="evidence" value="ECO:0007669"/>
    <property type="project" value="UniProtKB-KW"/>
</dbReference>
<dbReference type="EMBL" id="WJQU01000002">
    <property type="protein sequence ID" value="KAJ6642641.1"/>
    <property type="molecule type" value="Genomic_DNA"/>
</dbReference>
<dbReference type="SUPFAM" id="SSF53098">
    <property type="entry name" value="Ribonuclease H-like"/>
    <property type="match status" value="1"/>
</dbReference>
<proteinExistence type="inferred from homology"/>
<dbReference type="GO" id="GO:0006310">
    <property type="term" value="P:DNA recombination"/>
    <property type="evidence" value="ECO:0007669"/>
    <property type="project" value="UniProtKB-KW"/>
</dbReference>
<dbReference type="PANTHER" id="PTHR10492:SF57">
    <property type="entry name" value="ATP-DEPENDENT DNA HELICASE"/>
    <property type="match status" value="1"/>
</dbReference>
<dbReference type="SUPFAM" id="SSF52540">
    <property type="entry name" value="P-loop containing nucleoside triphosphate hydrolases"/>
    <property type="match status" value="1"/>
</dbReference>
<feature type="domain" description="DNA helicase Pif1-like DEAD-box helicase" evidence="3">
    <location>
        <begin position="764"/>
        <end position="871"/>
    </location>
</feature>
<keyword evidence="6" id="KW-1185">Reference proteome</keyword>
<organism evidence="5 6">
    <name type="scientific">Pseudolycoriella hygida</name>
    <dbReference type="NCBI Taxonomy" id="35572"/>
    <lineage>
        <taxon>Eukaryota</taxon>
        <taxon>Metazoa</taxon>
        <taxon>Ecdysozoa</taxon>
        <taxon>Arthropoda</taxon>
        <taxon>Hexapoda</taxon>
        <taxon>Insecta</taxon>
        <taxon>Pterygota</taxon>
        <taxon>Neoptera</taxon>
        <taxon>Endopterygota</taxon>
        <taxon>Diptera</taxon>
        <taxon>Nematocera</taxon>
        <taxon>Sciaroidea</taxon>
        <taxon>Sciaridae</taxon>
        <taxon>Pseudolycoriella</taxon>
    </lineage>
</organism>
<keyword evidence="1" id="KW-0067">ATP-binding</keyword>
<dbReference type="Proteomes" id="UP001151699">
    <property type="component" value="Chromosome B"/>
</dbReference>